<dbReference type="SUPFAM" id="SSF110849">
    <property type="entry name" value="ParB/Sulfiredoxin"/>
    <property type="match status" value="1"/>
</dbReference>
<dbReference type="RefSeq" id="WP_014327434.1">
    <property type="nucleotide sequence ID" value="NC_016812.1"/>
</dbReference>
<dbReference type="STRING" id="1117943.SFHH103_00417"/>
<dbReference type="Proteomes" id="UP000007735">
    <property type="component" value="Chromosome"/>
</dbReference>
<dbReference type="EMBL" id="HE616890">
    <property type="protein sequence ID" value="CCE94917.1"/>
    <property type="molecule type" value="Genomic_DNA"/>
</dbReference>
<organism evidence="2 3">
    <name type="scientific">Sinorhizobium fredii (strain HH103)</name>
    <dbReference type="NCBI Taxonomy" id="1117943"/>
    <lineage>
        <taxon>Bacteria</taxon>
        <taxon>Pseudomonadati</taxon>
        <taxon>Pseudomonadota</taxon>
        <taxon>Alphaproteobacteria</taxon>
        <taxon>Hyphomicrobiales</taxon>
        <taxon>Rhizobiaceae</taxon>
        <taxon>Sinorhizobium/Ensifer group</taxon>
        <taxon>Sinorhizobium</taxon>
    </lineage>
</organism>
<dbReference type="HOGENOM" id="CLU_087577_0_0_5"/>
<dbReference type="eggNOG" id="COG1475">
    <property type="taxonomic scope" value="Bacteria"/>
</dbReference>
<dbReference type="PATRIC" id="fig|380.5.peg.448"/>
<protein>
    <submittedName>
        <fullName evidence="2">Uncharacterized protein</fullName>
    </submittedName>
</protein>
<accession>G9A116</accession>
<gene>
    <name evidence="2" type="ordered locus">SFHH103_00417</name>
</gene>
<proteinExistence type="predicted"/>
<evidence type="ECO:0000313" key="2">
    <source>
        <dbReference type="EMBL" id="CCE94917.1"/>
    </source>
</evidence>
<reference evidence="2 3" key="1">
    <citation type="journal article" date="2012" name="J. Bacteriol.">
        <title>Genome sequence of the soybean symbiont Sinorhizobium fredii HH103.</title>
        <authorList>
            <person name="Weidner S."/>
            <person name="Becker A."/>
            <person name="Bonilla I."/>
            <person name="Jaenicke S."/>
            <person name="Lloret J."/>
            <person name="Margaret I."/>
            <person name="Puhler A."/>
            <person name="Ruiz-Sainz J.E."/>
            <person name="Schneiker-Bekel S."/>
            <person name="Szczepanowski R."/>
            <person name="Vinardell J.M."/>
            <person name="Zehner S."/>
            <person name="Gottfert M."/>
        </authorList>
    </citation>
    <scope>NUCLEOTIDE SEQUENCE [LARGE SCALE GENOMIC DNA]</scope>
    <source>
        <strain evidence="2 3">HH103</strain>
    </source>
</reference>
<dbReference type="InterPro" id="IPR036086">
    <property type="entry name" value="ParB/Sulfiredoxin_sf"/>
</dbReference>
<feature type="region of interest" description="Disordered" evidence="1">
    <location>
        <begin position="278"/>
        <end position="306"/>
    </location>
</feature>
<dbReference type="Gene3D" id="3.90.1530.10">
    <property type="entry name" value="Conserved hypothetical protein from pyrococcus furiosus pfu- 392566-001, ParB domain"/>
    <property type="match status" value="1"/>
</dbReference>
<evidence type="ECO:0000256" key="1">
    <source>
        <dbReference type="SAM" id="MobiDB-lite"/>
    </source>
</evidence>
<evidence type="ECO:0000313" key="3">
    <source>
        <dbReference type="Proteomes" id="UP000007735"/>
    </source>
</evidence>
<name>G9A116_SINF1</name>
<dbReference type="AlphaFoldDB" id="G9A116"/>
<sequence>MDAHADHGGDMLPTDIHRQPFSTALEALRRVEKTTEQVEVEPTHLAQQDLKQLTQVFQIREAKVNERHVSDLMKVLSIHGTIDPVDVWRCGGAVIVVDGHHRLEAFRRWNRVAPVPVKFLKGTVDDAIRFAETANGKHKLQVTYEEKSNYAWKLVVHAEELGKLSKAQLIARTTISKGTIDTMRKAARELGARAMQIRSWYEAQQEWKHGQGEDDREYNSSWQEAEAMKMVDRLGDEFGKTLAKRPEITAKAFRHILGRMTPDVAVRMLEEYGLQVTLHDHDGNEVDDPEDFEPQQPSDPDIDLPF</sequence>
<dbReference type="KEGG" id="sfh:SFHH103_00417"/>